<dbReference type="SMART" id="SM00343">
    <property type="entry name" value="ZnF_C2HC"/>
    <property type="match status" value="2"/>
</dbReference>
<keyword evidence="1" id="KW-0863">Zinc-finger</keyword>
<dbReference type="EMBL" id="OZ075138">
    <property type="protein sequence ID" value="CAL5013086.1"/>
    <property type="molecule type" value="Genomic_DNA"/>
</dbReference>
<evidence type="ECO:0000256" key="2">
    <source>
        <dbReference type="SAM" id="MobiDB-lite"/>
    </source>
</evidence>
<dbReference type="Gene3D" id="4.10.60.10">
    <property type="entry name" value="Zinc finger, CCHC-type"/>
    <property type="match status" value="1"/>
</dbReference>
<name>A0ABC9C3T7_9POAL</name>
<feature type="region of interest" description="Disordered" evidence="2">
    <location>
        <begin position="374"/>
        <end position="432"/>
    </location>
</feature>
<feature type="compositionally biased region" description="Gly residues" evidence="2">
    <location>
        <begin position="400"/>
        <end position="409"/>
    </location>
</feature>
<accession>A0ABC9C3T7</accession>
<dbReference type="PANTHER" id="PTHR33087:SF21">
    <property type="entry name" value="OS03G0782100 PROTEIN"/>
    <property type="match status" value="1"/>
</dbReference>
<dbReference type="PANTHER" id="PTHR33087">
    <property type="entry name" value="OS07G0539200 PROTEIN"/>
    <property type="match status" value="1"/>
</dbReference>
<feature type="domain" description="CCHC-type" evidence="3">
    <location>
        <begin position="68"/>
        <end position="84"/>
    </location>
</feature>
<evidence type="ECO:0000259" key="3">
    <source>
        <dbReference type="PROSITE" id="PS50158"/>
    </source>
</evidence>
<dbReference type="AlphaFoldDB" id="A0ABC9C3T7"/>
<feature type="compositionally biased region" description="Polar residues" evidence="2">
    <location>
        <begin position="412"/>
        <end position="425"/>
    </location>
</feature>
<protein>
    <recommendedName>
        <fullName evidence="3">CCHC-type domain-containing protein</fullName>
    </recommendedName>
</protein>
<reference evidence="4 5" key="2">
    <citation type="submission" date="2024-10" db="EMBL/GenBank/DDBJ databases">
        <authorList>
            <person name="Ryan C."/>
        </authorList>
    </citation>
    <scope>NUCLEOTIDE SEQUENCE [LARGE SCALE GENOMIC DNA]</scope>
</reference>
<keyword evidence="1" id="KW-0479">Metal-binding</keyword>
<dbReference type="InterPro" id="IPR036875">
    <property type="entry name" value="Znf_CCHC_sf"/>
</dbReference>
<evidence type="ECO:0000256" key="1">
    <source>
        <dbReference type="PROSITE-ProRule" id="PRU00047"/>
    </source>
</evidence>
<reference evidence="5" key="1">
    <citation type="submission" date="2024-06" db="EMBL/GenBank/DDBJ databases">
        <authorList>
            <person name="Ryan C."/>
        </authorList>
    </citation>
    <scope>NUCLEOTIDE SEQUENCE [LARGE SCALE GENOMIC DNA]</scope>
</reference>
<evidence type="ECO:0000313" key="5">
    <source>
        <dbReference type="Proteomes" id="UP001497457"/>
    </source>
</evidence>
<keyword evidence="5" id="KW-1185">Reference proteome</keyword>
<sequence>MQRPTRSTVWTRLGPRKESIHDRLGGWVMQGQSDINGFIQLLKAKAVGRCFNCLARDHRIAECRDPPRCILCSRSGHKARACPSKAQTQRAPAAVWRRRAIEPAAAPATYPAAATSNMAYIPGDPSRRVARVAACAARTGEVREAERDLLLRGLIAVQLDAHARLTCELVLREALQQLRLPAQALQVTRISTASFLLRFDSPEQRNAARSRGMLSVGPVSLHLMPWGRQANASDGSLAFRARVCLEGVPAHAHQVDSVLHLLPNRAFVEGIDYAREKDDEVGCFILWIWCKDPDAICVQGTLELEEPTVLPEYFSRDEGSQFSAVRSDALSTLKYNVLIHLDCVEDYSPPTRSQTNDETMRQWPERHSFVWHLGQPDALPDPPRVSVHSRLGGRDRSPPRGGGSGGGGRFMQMSSPNQFDMSRSTFGGAGPSTFRGNTGGGFQGRQWGIGGDKGSSHQQASREKEKATVNFTENANVKGRSETKSYNEMPPDVSLICGSSFAPPSQYVFVDPMVEEVAQQQIHGNIEAIVVPFLGAQLTSDVGTSVLCGDDEQSEVPEAVTILDKKDKHTEPTVRLQAHVNMEAQDEAEHSFDLNLVFGGVEDVWPEANDVCSIAYPGPEAAAVVSVEGTVITHDTPCAEPMLTEIAPVVSEPPLSVLDKQVANTDETLRPRNHARGVARFAVPLKKSLLCSPSLRPKTLHMKKNSTKTAASVERGGFKCSIKGSTEDKAAALLIRNCGLVEANAPITETDRQRFGEQFVAPARISLLGNLRTALRMPEHGEMDSLAPLAVDAEA</sequence>
<dbReference type="InterPro" id="IPR053253">
    <property type="entry name" value="Sex_diff_modulator"/>
</dbReference>
<gene>
    <name evidence="4" type="ORF">URODEC1_LOCUS71225</name>
</gene>
<dbReference type="Proteomes" id="UP001497457">
    <property type="component" value="Chromosome 28b"/>
</dbReference>
<organism evidence="4 5">
    <name type="scientific">Urochloa decumbens</name>
    <dbReference type="NCBI Taxonomy" id="240449"/>
    <lineage>
        <taxon>Eukaryota</taxon>
        <taxon>Viridiplantae</taxon>
        <taxon>Streptophyta</taxon>
        <taxon>Embryophyta</taxon>
        <taxon>Tracheophyta</taxon>
        <taxon>Spermatophyta</taxon>
        <taxon>Magnoliopsida</taxon>
        <taxon>Liliopsida</taxon>
        <taxon>Poales</taxon>
        <taxon>Poaceae</taxon>
        <taxon>PACMAD clade</taxon>
        <taxon>Panicoideae</taxon>
        <taxon>Panicodae</taxon>
        <taxon>Paniceae</taxon>
        <taxon>Melinidinae</taxon>
        <taxon>Urochloa</taxon>
    </lineage>
</organism>
<dbReference type="SUPFAM" id="SSF57756">
    <property type="entry name" value="Retrovirus zinc finger-like domains"/>
    <property type="match status" value="1"/>
</dbReference>
<proteinExistence type="predicted"/>
<keyword evidence="1" id="KW-0862">Zinc</keyword>
<dbReference type="GO" id="GO:0008270">
    <property type="term" value="F:zinc ion binding"/>
    <property type="evidence" value="ECO:0007669"/>
    <property type="project" value="UniProtKB-KW"/>
</dbReference>
<evidence type="ECO:0000313" key="4">
    <source>
        <dbReference type="EMBL" id="CAL5013086.1"/>
    </source>
</evidence>
<dbReference type="PROSITE" id="PS50158">
    <property type="entry name" value="ZF_CCHC"/>
    <property type="match status" value="1"/>
</dbReference>
<dbReference type="InterPro" id="IPR001878">
    <property type="entry name" value="Znf_CCHC"/>
</dbReference>